<dbReference type="Proteomes" id="UP001152759">
    <property type="component" value="Chromosome 2"/>
</dbReference>
<keyword evidence="2" id="KW-1185">Reference proteome</keyword>
<dbReference type="Gene3D" id="3.60.10.10">
    <property type="entry name" value="Endonuclease/exonuclease/phosphatase"/>
    <property type="match status" value="1"/>
</dbReference>
<dbReference type="EMBL" id="OU963863">
    <property type="protein sequence ID" value="CAH0384812.1"/>
    <property type="molecule type" value="Genomic_DNA"/>
</dbReference>
<evidence type="ECO:0000313" key="1">
    <source>
        <dbReference type="EMBL" id="CAH0384812.1"/>
    </source>
</evidence>
<organism evidence="1 2">
    <name type="scientific">Bemisia tabaci</name>
    <name type="common">Sweetpotato whitefly</name>
    <name type="synonym">Aleurodes tabaci</name>
    <dbReference type="NCBI Taxonomy" id="7038"/>
    <lineage>
        <taxon>Eukaryota</taxon>
        <taxon>Metazoa</taxon>
        <taxon>Ecdysozoa</taxon>
        <taxon>Arthropoda</taxon>
        <taxon>Hexapoda</taxon>
        <taxon>Insecta</taxon>
        <taxon>Pterygota</taxon>
        <taxon>Neoptera</taxon>
        <taxon>Paraneoptera</taxon>
        <taxon>Hemiptera</taxon>
        <taxon>Sternorrhyncha</taxon>
        <taxon>Aleyrodoidea</taxon>
        <taxon>Aleyrodidae</taxon>
        <taxon>Aleyrodinae</taxon>
        <taxon>Bemisia</taxon>
    </lineage>
</organism>
<protein>
    <submittedName>
        <fullName evidence="1">Uncharacterized protein</fullName>
    </submittedName>
</protein>
<dbReference type="AlphaFoldDB" id="A0A9P0F1E0"/>
<gene>
    <name evidence="1" type="ORF">BEMITA_LOCUS4105</name>
</gene>
<evidence type="ECO:0000313" key="2">
    <source>
        <dbReference type="Proteomes" id="UP001152759"/>
    </source>
</evidence>
<name>A0A9P0F1E0_BEMTA</name>
<reference evidence="1" key="1">
    <citation type="submission" date="2021-12" db="EMBL/GenBank/DDBJ databases">
        <authorList>
            <person name="King R."/>
        </authorList>
    </citation>
    <scope>NUCLEOTIDE SEQUENCE</scope>
</reference>
<accession>A0A9P0F1E0</accession>
<proteinExistence type="predicted"/>
<dbReference type="InterPro" id="IPR036691">
    <property type="entry name" value="Endo/exonu/phosph_ase_sf"/>
</dbReference>
<sequence>MCKQNELKILNGFYQHRGIHKYTWVQQTRGLKSIIDYAVTRQTSSMKVQQVRVCRRFSCGSDHHFLKAEIAFPVKYGLQRNTLQHQKCQPQGTKIEQVHYNIESLQHESVKALYRKRLDEKLGVETFDTAEELYQFIKSCIHSAAKEALGMCNESKNVQKPYWWDKEAEEVIEEKCRKYHNYLASRTTDTRVVYRKAQARVRLLITRKKNESWENNCSRIDTYLGGRKSVESWKLINGLRRDMKRDLLPPITISQLDEHFMTF</sequence>